<accession>A0A816PPY0</accession>
<evidence type="ECO:0000313" key="5">
    <source>
        <dbReference type="Proteomes" id="UP000663824"/>
    </source>
</evidence>
<keyword evidence="1" id="KW-0812">Transmembrane</keyword>
<sequence length="676" mass="78243">MVESSMFLTIFTTFFFFHKAFANELRINTTSGLFEGKEIIIDNVPVRQFFGIPYGEKPARFEMPQLRKYNSTTVIRATERAPGCLQASGGLSYGPFELSDMYEEDCLTLNMFIPKTKSLSPKAIMVFCHGGSNQVGSASLFDGSAIAALGNVIVITINYRLNILGFLTPGPDVMSGNYGLHDQILSLKWISINAKHFNGDPKRVTYIGHSAGAANVVLLAMSKRSDGLIARVIAQSGCPLNQWAIDRHPSVRFNNVVQRHGMKPKKKLMQSNIDRLKNISADDFRYMYHSGLEISPDYPFPIIDNDILPNDLEDLIRTGPLVNIDVLIGVTADEALYFAEEHIFNHYLPKQYRTSSSLTTTQASSTTKLNESHTEQNLITKSIENEQPRGFSYFRKNRYIKNYLKTNYPNHLCYYEEIQRRYMPSSKHQQNVTETARLYTNLVSSKHQQNVTETARLYTNLVSDLMFYYDLVRFLHERLNSNTLASTYVYYYTNPPVFDLDNLLRRIPNMIGHFAELDLTWGIPYFNHKNRTNIAYNMNISYKREEMELSLQLIRYWTNFAKTGDPNEPEYVSVHWPRYEQTKKSYINFNAYDTQVEEQFFEERFQFWNMILHRPICTPFHWYHTCLLISILVLVLVLLAIYIFYNAKRSRRNIKPTDITNNDIVTTYHFLPSVVS</sequence>
<comment type="caution">
    <text evidence="4">The sequence shown here is derived from an EMBL/GenBank/DDBJ whole genome shotgun (WGS) entry which is preliminary data.</text>
</comment>
<dbReference type="AlphaFoldDB" id="A0A816PPY0"/>
<evidence type="ECO:0000256" key="2">
    <source>
        <dbReference type="SAM" id="SignalP"/>
    </source>
</evidence>
<reference evidence="4" key="1">
    <citation type="submission" date="2021-02" db="EMBL/GenBank/DDBJ databases">
        <authorList>
            <person name="Nowell W R."/>
        </authorList>
    </citation>
    <scope>NUCLEOTIDE SEQUENCE</scope>
</reference>
<feature type="transmembrane region" description="Helical" evidence="1">
    <location>
        <begin position="622"/>
        <end position="645"/>
    </location>
</feature>
<evidence type="ECO:0000313" key="4">
    <source>
        <dbReference type="EMBL" id="CAF2051277.1"/>
    </source>
</evidence>
<gene>
    <name evidence="4" type="ORF">MBJ925_LOCUS13059</name>
</gene>
<keyword evidence="1" id="KW-0472">Membrane</keyword>
<dbReference type="Pfam" id="PF00135">
    <property type="entry name" value="COesterase"/>
    <property type="match status" value="1"/>
</dbReference>
<dbReference type="InterPro" id="IPR002018">
    <property type="entry name" value="CarbesteraseB"/>
</dbReference>
<evidence type="ECO:0000259" key="3">
    <source>
        <dbReference type="Pfam" id="PF00135"/>
    </source>
</evidence>
<protein>
    <recommendedName>
        <fullName evidence="3">Carboxylesterase type B domain-containing protein</fullName>
    </recommendedName>
</protein>
<dbReference type="EMBL" id="CAJNRE010005937">
    <property type="protein sequence ID" value="CAF2051277.1"/>
    <property type="molecule type" value="Genomic_DNA"/>
</dbReference>
<dbReference type="InterPro" id="IPR029058">
    <property type="entry name" value="AB_hydrolase_fold"/>
</dbReference>
<keyword evidence="2" id="KW-0732">Signal</keyword>
<feature type="signal peptide" evidence="2">
    <location>
        <begin position="1"/>
        <end position="22"/>
    </location>
</feature>
<organism evidence="4 5">
    <name type="scientific">Rotaria magnacalcarata</name>
    <dbReference type="NCBI Taxonomy" id="392030"/>
    <lineage>
        <taxon>Eukaryota</taxon>
        <taxon>Metazoa</taxon>
        <taxon>Spiralia</taxon>
        <taxon>Gnathifera</taxon>
        <taxon>Rotifera</taxon>
        <taxon>Eurotatoria</taxon>
        <taxon>Bdelloidea</taxon>
        <taxon>Philodinida</taxon>
        <taxon>Philodinidae</taxon>
        <taxon>Rotaria</taxon>
    </lineage>
</organism>
<proteinExistence type="predicted"/>
<evidence type="ECO:0000256" key="1">
    <source>
        <dbReference type="SAM" id="Phobius"/>
    </source>
</evidence>
<feature type="domain" description="Carboxylesterase type B" evidence="3">
    <location>
        <begin position="26"/>
        <end position="608"/>
    </location>
</feature>
<feature type="chain" id="PRO_5032776943" description="Carboxylesterase type B domain-containing protein" evidence="2">
    <location>
        <begin position="23"/>
        <end position="676"/>
    </location>
</feature>
<keyword evidence="1" id="KW-1133">Transmembrane helix</keyword>
<dbReference type="Proteomes" id="UP000663824">
    <property type="component" value="Unassembled WGS sequence"/>
</dbReference>
<dbReference type="PANTHER" id="PTHR11559">
    <property type="entry name" value="CARBOXYLESTERASE"/>
    <property type="match status" value="1"/>
</dbReference>
<name>A0A816PPY0_9BILA</name>
<dbReference type="InterPro" id="IPR050309">
    <property type="entry name" value="Type-B_Carboxylest/Lipase"/>
</dbReference>
<dbReference type="Gene3D" id="3.40.50.1820">
    <property type="entry name" value="alpha/beta hydrolase"/>
    <property type="match status" value="1"/>
</dbReference>
<dbReference type="SUPFAM" id="SSF53474">
    <property type="entry name" value="alpha/beta-Hydrolases"/>
    <property type="match status" value="1"/>
</dbReference>